<dbReference type="AlphaFoldDB" id="A0A1P8WHH2"/>
<dbReference type="EC" id="4.2.1.129" evidence="6"/>
<dbReference type="OrthoDB" id="9758578at2"/>
<dbReference type="Pfam" id="PF13249">
    <property type="entry name" value="SQHop_cyclase_N"/>
    <property type="match status" value="1"/>
</dbReference>
<dbReference type="InterPro" id="IPR008930">
    <property type="entry name" value="Terpenoid_cyclase/PrenylTrfase"/>
</dbReference>
<protein>
    <submittedName>
        <fullName evidence="6">Squalene--hopene cyclase</fullName>
        <ecNumber evidence="6">4.2.1.129</ecNumber>
    </submittedName>
</protein>
<dbReference type="Pfam" id="PF13243">
    <property type="entry name" value="SQHop_cyclase_C"/>
    <property type="match status" value="1"/>
</dbReference>
<evidence type="ECO:0000313" key="6">
    <source>
        <dbReference type="EMBL" id="APZ93510.1"/>
    </source>
</evidence>
<feature type="domain" description="Squalene cyclase C-terminal" evidence="4">
    <location>
        <begin position="315"/>
        <end position="602"/>
    </location>
</feature>
<evidence type="ECO:0000259" key="5">
    <source>
        <dbReference type="Pfam" id="PF13249"/>
    </source>
</evidence>
<dbReference type="EMBL" id="CP017641">
    <property type="protein sequence ID" value="APZ93510.1"/>
    <property type="molecule type" value="Genomic_DNA"/>
</dbReference>
<evidence type="ECO:0000313" key="7">
    <source>
        <dbReference type="Proteomes" id="UP000187735"/>
    </source>
</evidence>
<dbReference type="KEGG" id="fmr:Fuma_03128"/>
<dbReference type="Gene3D" id="1.50.10.20">
    <property type="match status" value="2"/>
</dbReference>
<organism evidence="6 7">
    <name type="scientific">Fuerstiella marisgermanici</name>
    <dbReference type="NCBI Taxonomy" id="1891926"/>
    <lineage>
        <taxon>Bacteria</taxon>
        <taxon>Pseudomonadati</taxon>
        <taxon>Planctomycetota</taxon>
        <taxon>Planctomycetia</taxon>
        <taxon>Planctomycetales</taxon>
        <taxon>Planctomycetaceae</taxon>
        <taxon>Fuerstiella</taxon>
    </lineage>
</organism>
<dbReference type="PANTHER" id="PTHR11764">
    <property type="entry name" value="TERPENE CYCLASE/MUTASE FAMILY MEMBER"/>
    <property type="match status" value="1"/>
</dbReference>
<sequence>MQNAADTAERTSLVDASNQLTQLLLDLRTDGGWWEGELSTSALSTATAVMALSLAAKAADGDEDDRQKYQQLIDGGLQWLADNQNDDGGWGDTVLSVSNISTTMLADAVFHAADRQEFASLQAASRKYIDDAGGVDAVLKRYGKDHTFSVPILTHCALAGTVDWKHVIPLPFELSCVPAKFYAAVRMPVVSYALPALIAIGQVIFRHRGHWNPIVRWIRRRATQPSLKVLESIQPPNGGFLEATPLTSFVCMSLLGCGYHDHIVTKRCLEFIVASVRDDGSWPIDTNLTTWVTTLSVNAFAGDPHADETAADTWPLDADARDSVREWLLKQQYKKTHPYTNSPPGGWSWTDLPGGVPDADDTPGAMLAVLNLRAVGEDFSPEEVAALQNAATWLLGLQNRDGGWPTFCRGWGTLPFDRSSNDLTAHVLRALVQWQAKVSNIPSRTAAETETAIQKGVEYLKKTQANDGTWLPLWFGNQHNTNDENPLYGTAKVTLALKEIGLQNHDYTQKAIAWLLDNQNDDGSWSARKELPGSTEETALAIEALVGSATAEKAVLAGANWLAGRVEDGTIADPSPIGFYFAKLWYFEQLYPVIFATAALRRCAEAGYFANGKALAVGDVLEGA</sequence>
<feature type="domain" description="Squalene cyclase N-terminal" evidence="5">
    <location>
        <begin position="20"/>
        <end position="184"/>
    </location>
</feature>
<dbReference type="Proteomes" id="UP000187735">
    <property type="component" value="Chromosome"/>
</dbReference>
<dbReference type="PANTHER" id="PTHR11764:SF20">
    <property type="entry name" value="LANOSTEROL SYNTHASE"/>
    <property type="match status" value="1"/>
</dbReference>
<evidence type="ECO:0000256" key="2">
    <source>
        <dbReference type="ARBA" id="ARBA00009755"/>
    </source>
</evidence>
<keyword evidence="6" id="KW-0456">Lyase</keyword>
<dbReference type="SUPFAM" id="SSF48239">
    <property type="entry name" value="Terpenoid cyclases/Protein prenyltransferases"/>
    <property type="match status" value="2"/>
</dbReference>
<comment type="similarity">
    <text evidence="2">Belongs to the terpene cyclase/mutase family.</text>
</comment>
<dbReference type="STRING" id="1891926.Fuma_03128"/>
<comment type="pathway">
    <text evidence="1">Secondary metabolite biosynthesis; hopanoid biosynthesis.</text>
</comment>
<accession>A0A1P8WHH2</accession>
<dbReference type="UniPathway" id="UPA00337"/>
<dbReference type="RefSeq" id="WP_077024963.1">
    <property type="nucleotide sequence ID" value="NZ_CP017641.1"/>
</dbReference>
<dbReference type="InterPro" id="IPR032697">
    <property type="entry name" value="SQ_cyclase_N"/>
</dbReference>
<proteinExistence type="inferred from homology"/>
<dbReference type="GO" id="GO:0005811">
    <property type="term" value="C:lipid droplet"/>
    <property type="evidence" value="ECO:0007669"/>
    <property type="project" value="InterPro"/>
</dbReference>
<keyword evidence="3" id="KW-0677">Repeat</keyword>
<dbReference type="InterPro" id="IPR018333">
    <property type="entry name" value="Squalene_cyclase"/>
</dbReference>
<evidence type="ECO:0000256" key="1">
    <source>
        <dbReference type="ARBA" id="ARBA00004999"/>
    </source>
</evidence>
<reference evidence="6 7" key="1">
    <citation type="journal article" date="2016" name="Front. Microbiol.">
        <title>Fuerstia marisgermanicae gen. nov., sp. nov., an Unusual Member of the Phylum Planctomycetes from the German Wadden Sea.</title>
        <authorList>
            <person name="Kohn T."/>
            <person name="Heuer A."/>
            <person name="Jogler M."/>
            <person name="Vollmers J."/>
            <person name="Boedeker C."/>
            <person name="Bunk B."/>
            <person name="Rast P."/>
            <person name="Borchert D."/>
            <person name="Glockner I."/>
            <person name="Freese H.M."/>
            <person name="Klenk H.P."/>
            <person name="Overmann J."/>
            <person name="Kaster A.K."/>
            <person name="Rohde M."/>
            <person name="Wiegand S."/>
            <person name="Jogler C."/>
        </authorList>
    </citation>
    <scope>NUCLEOTIDE SEQUENCE [LARGE SCALE GENOMIC DNA]</scope>
    <source>
        <strain evidence="6 7">NH11</strain>
    </source>
</reference>
<name>A0A1P8WHH2_9PLAN</name>
<evidence type="ECO:0000256" key="3">
    <source>
        <dbReference type="ARBA" id="ARBA00022737"/>
    </source>
</evidence>
<dbReference type="GO" id="GO:0016866">
    <property type="term" value="F:intramolecular transferase activity"/>
    <property type="evidence" value="ECO:0007669"/>
    <property type="project" value="InterPro"/>
</dbReference>
<dbReference type="InterPro" id="IPR032696">
    <property type="entry name" value="SQ_cyclase_C"/>
</dbReference>
<dbReference type="GO" id="GO:0016104">
    <property type="term" value="P:triterpenoid biosynthetic process"/>
    <property type="evidence" value="ECO:0007669"/>
    <property type="project" value="InterPro"/>
</dbReference>
<gene>
    <name evidence="6" type="primary">shc</name>
    <name evidence="6" type="ORF">Fuma_03128</name>
</gene>
<evidence type="ECO:0000259" key="4">
    <source>
        <dbReference type="Pfam" id="PF13243"/>
    </source>
</evidence>
<dbReference type="GO" id="GO:0016829">
    <property type="term" value="F:lyase activity"/>
    <property type="evidence" value="ECO:0007669"/>
    <property type="project" value="UniProtKB-KW"/>
</dbReference>
<keyword evidence="7" id="KW-1185">Reference proteome</keyword>